<accession>A0A9E8LNL7</accession>
<dbReference type="GO" id="GO:0016020">
    <property type="term" value="C:membrane"/>
    <property type="evidence" value="ECO:0007669"/>
    <property type="project" value="UniProtKB-SubCell"/>
</dbReference>
<reference evidence="12" key="1">
    <citation type="submission" date="2021-11" db="EMBL/GenBank/DDBJ databases">
        <authorList>
            <person name="Ge X.-Y."/>
            <person name="Peng L."/>
            <person name="Sun C.-H."/>
            <person name="Wang B.-X."/>
        </authorList>
    </citation>
    <scope>NUCLEOTIDE SEQUENCE</scope>
</reference>
<evidence type="ECO:0000256" key="3">
    <source>
        <dbReference type="ARBA" id="ARBA00016612"/>
    </source>
</evidence>
<evidence type="ECO:0000256" key="10">
    <source>
        <dbReference type="ARBA" id="ARBA00049551"/>
    </source>
</evidence>
<reference evidence="12" key="2">
    <citation type="journal article" date="2022" name="Syst. Entomol.">
        <title>Massive gene rearrangements of mitochondrial genomes and implications for the phylogeny of Trichoptera (Insecta).</title>
        <authorList>
            <person name="Ge X."/>
            <person name="Peng L."/>
            <person name="Vogler A.P."/>
            <person name="Morse J.C."/>
            <person name="Yang L."/>
            <person name="Sun C."/>
            <person name="Wang B."/>
        </authorList>
    </citation>
    <scope>NUCLEOTIDE SEQUENCE</scope>
</reference>
<proteinExistence type="inferred from homology"/>
<dbReference type="InterPro" id="IPR039428">
    <property type="entry name" value="NUOK/Mnh_C1-like"/>
</dbReference>
<comment type="similarity">
    <text evidence="2">Belongs to the complex I subunit 4L family.</text>
</comment>
<evidence type="ECO:0000256" key="4">
    <source>
        <dbReference type="ARBA" id="ARBA00022692"/>
    </source>
</evidence>
<dbReference type="AlphaFoldDB" id="A0A9E8LNL7"/>
<comment type="subcellular location">
    <subcellularLocation>
        <location evidence="1">Membrane</location>
        <topology evidence="1">Multi-pass membrane protein</topology>
    </subcellularLocation>
</comment>
<keyword evidence="5" id="KW-1278">Translocase</keyword>
<evidence type="ECO:0000256" key="7">
    <source>
        <dbReference type="ARBA" id="ARBA00023027"/>
    </source>
</evidence>
<dbReference type="GO" id="GO:0008137">
    <property type="term" value="F:NADH dehydrogenase (ubiquinone) activity"/>
    <property type="evidence" value="ECO:0007669"/>
    <property type="project" value="UniProtKB-EC"/>
</dbReference>
<organism evidence="12">
    <name type="scientific">Plectrocnemia tsukuiensis</name>
    <dbReference type="NCBI Taxonomy" id="623670"/>
    <lineage>
        <taxon>Eukaryota</taxon>
        <taxon>Metazoa</taxon>
        <taxon>Ecdysozoa</taxon>
        <taxon>Arthropoda</taxon>
        <taxon>Hexapoda</taxon>
        <taxon>Insecta</taxon>
        <taxon>Pterygota</taxon>
        <taxon>Neoptera</taxon>
        <taxon>Endopterygota</taxon>
        <taxon>Trichoptera</taxon>
        <taxon>Annulipalpia</taxon>
        <taxon>Psychomyioidea</taxon>
        <taxon>Polycentropodidae</taxon>
        <taxon>Polycentropodinae</taxon>
        <taxon>Plectrocnemia</taxon>
    </lineage>
</organism>
<sequence>MLIFFCYSLVFFFSILGFIFHQKYLLLLLLSLEFLMLGLLMILLIYLMNSFSDTCVFLCFLVIMVIESVMGLNLLILVIRFHGNDYFFSFNLLMC</sequence>
<protein>
    <recommendedName>
        <fullName evidence="3">NADH-ubiquinone oxidoreductase chain 4L</fullName>
    </recommendedName>
    <alternativeName>
        <fullName evidence="9">NADH dehydrogenase subunit 4L</fullName>
    </alternativeName>
</protein>
<keyword evidence="7" id="KW-0520">NAD</keyword>
<evidence type="ECO:0000256" key="11">
    <source>
        <dbReference type="SAM" id="Phobius"/>
    </source>
</evidence>
<name>A0A9E8LNL7_9NEOP</name>
<geneLocation type="mitochondrion" evidence="12"/>
<dbReference type="GeneID" id="77424816"/>
<keyword evidence="8 11" id="KW-0472">Membrane</keyword>
<dbReference type="Pfam" id="PF00420">
    <property type="entry name" value="Oxidored_q2"/>
    <property type="match status" value="1"/>
</dbReference>
<feature type="transmembrane region" description="Helical" evidence="11">
    <location>
        <begin position="27"/>
        <end position="48"/>
    </location>
</feature>
<keyword evidence="4 11" id="KW-0812">Transmembrane</keyword>
<dbReference type="RefSeq" id="YP_010585963.1">
    <property type="nucleotide sequence ID" value="NC_069238.1"/>
</dbReference>
<evidence type="ECO:0000256" key="1">
    <source>
        <dbReference type="ARBA" id="ARBA00004141"/>
    </source>
</evidence>
<dbReference type="EMBL" id="OL677996">
    <property type="protein sequence ID" value="UZZ43699.1"/>
    <property type="molecule type" value="Genomic_DNA"/>
</dbReference>
<dbReference type="CTD" id="4539"/>
<keyword evidence="12" id="KW-0496">Mitochondrion</keyword>
<keyword evidence="6 11" id="KW-1133">Transmembrane helix</keyword>
<gene>
    <name evidence="12" type="primary">ND4L</name>
</gene>
<evidence type="ECO:0000313" key="12">
    <source>
        <dbReference type="EMBL" id="UZZ43699.1"/>
    </source>
</evidence>
<feature type="transmembrane region" description="Helical" evidence="11">
    <location>
        <begin position="55"/>
        <end position="79"/>
    </location>
</feature>
<evidence type="ECO:0000256" key="6">
    <source>
        <dbReference type="ARBA" id="ARBA00022989"/>
    </source>
</evidence>
<evidence type="ECO:0000256" key="9">
    <source>
        <dbReference type="ARBA" id="ARBA00031586"/>
    </source>
</evidence>
<evidence type="ECO:0000256" key="5">
    <source>
        <dbReference type="ARBA" id="ARBA00022967"/>
    </source>
</evidence>
<comment type="catalytic activity">
    <reaction evidence="10">
        <text>a ubiquinone + NADH + 5 H(+)(in) = a ubiquinol + NAD(+) + 4 H(+)(out)</text>
        <dbReference type="Rhea" id="RHEA:29091"/>
        <dbReference type="Rhea" id="RHEA-COMP:9565"/>
        <dbReference type="Rhea" id="RHEA-COMP:9566"/>
        <dbReference type="ChEBI" id="CHEBI:15378"/>
        <dbReference type="ChEBI" id="CHEBI:16389"/>
        <dbReference type="ChEBI" id="CHEBI:17976"/>
        <dbReference type="ChEBI" id="CHEBI:57540"/>
        <dbReference type="ChEBI" id="CHEBI:57945"/>
        <dbReference type="EC" id="7.1.1.2"/>
    </reaction>
</comment>
<evidence type="ECO:0000256" key="2">
    <source>
        <dbReference type="ARBA" id="ARBA00010519"/>
    </source>
</evidence>
<evidence type="ECO:0000256" key="8">
    <source>
        <dbReference type="ARBA" id="ARBA00023136"/>
    </source>
</evidence>
<dbReference type="Gene3D" id="1.10.287.3510">
    <property type="match status" value="1"/>
</dbReference>